<dbReference type="Pfam" id="PF00651">
    <property type="entry name" value="BTB"/>
    <property type="match status" value="1"/>
</dbReference>
<comment type="caution">
    <text evidence="2">The sequence shown here is derived from an EMBL/GenBank/DDBJ whole genome shotgun (WGS) entry which is preliminary data.</text>
</comment>
<dbReference type="PANTHER" id="PTHR15600:SF42">
    <property type="entry name" value="SACSIN"/>
    <property type="match status" value="1"/>
</dbReference>
<dbReference type="SUPFAM" id="SSF54695">
    <property type="entry name" value="POZ domain"/>
    <property type="match status" value="1"/>
</dbReference>
<gene>
    <name evidence="2" type="ORF">F8M41_009656</name>
</gene>
<dbReference type="InterPro" id="IPR036890">
    <property type="entry name" value="HATPase_C_sf"/>
</dbReference>
<dbReference type="EMBL" id="WTPW01002053">
    <property type="protein sequence ID" value="KAF0399862.1"/>
    <property type="molecule type" value="Genomic_DNA"/>
</dbReference>
<keyword evidence="3" id="KW-1185">Reference proteome</keyword>
<dbReference type="PANTHER" id="PTHR15600">
    <property type="entry name" value="SACSIN"/>
    <property type="match status" value="1"/>
</dbReference>
<protein>
    <recommendedName>
        <fullName evidence="1">BTB domain-containing protein</fullName>
    </recommendedName>
</protein>
<dbReference type="SMART" id="SM00225">
    <property type="entry name" value="BTB"/>
    <property type="match status" value="1"/>
</dbReference>
<reference evidence="2 3" key="1">
    <citation type="journal article" date="2019" name="Environ. Microbiol.">
        <title>At the nexus of three kingdoms: the genome of the mycorrhizal fungus Gigaspora margarita provides insights into plant, endobacterial and fungal interactions.</title>
        <authorList>
            <person name="Venice F."/>
            <person name="Ghignone S."/>
            <person name="Salvioli di Fossalunga A."/>
            <person name="Amselem J."/>
            <person name="Novero M."/>
            <person name="Xianan X."/>
            <person name="Sedzielewska Toro K."/>
            <person name="Morin E."/>
            <person name="Lipzen A."/>
            <person name="Grigoriev I.V."/>
            <person name="Henrissat B."/>
            <person name="Martin F.M."/>
            <person name="Bonfante P."/>
        </authorList>
    </citation>
    <scope>NUCLEOTIDE SEQUENCE [LARGE SCALE GENOMIC DNA]</scope>
    <source>
        <strain evidence="2 3">BEG34</strain>
    </source>
</reference>
<dbReference type="Pfam" id="PF25794">
    <property type="entry name" value="SACS"/>
    <property type="match status" value="1"/>
</dbReference>
<dbReference type="GO" id="GO:0030544">
    <property type="term" value="F:Hsp70 protein binding"/>
    <property type="evidence" value="ECO:0007669"/>
    <property type="project" value="TreeGrafter"/>
</dbReference>
<dbReference type="Proteomes" id="UP000439903">
    <property type="component" value="Unassembled WGS sequence"/>
</dbReference>
<dbReference type="InterPro" id="IPR058210">
    <property type="entry name" value="SACS/Nov_dom"/>
</dbReference>
<dbReference type="PROSITE" id="PS50097">
    <property type="entry name" value="BTB"/>
    <property type="match status" value="1"/>
</dbReference>
<dbReference type="SUPFAM" id="SSF55874">
    <property type="entry name" value="ATPase domain of HSP90 chaperone/DNA topoisomerase II/histidine kinase"/>
    <property type="match status" value="1"/>
</dbReference>
<feature type="domain" description="BTB" evidence="1">
    <location>
        <begin position="959"/>
        <end position="1030"/>
    </location>
</feature>
<name>A0A8H4A1T8_GIGMA</name>
<dbReference type="InterPro" id="IPR000210">
    <property type="entry name" value="BTB/POZ_dom"/>
</dbReference>
<dbReference type="OrthoDB" id="1262810at2759"/>
<dbReference type="InterPro" id="IPR052972">
    <property type="entry name" value="Sacsin_chaperone_reg"/>
</dbReference>
<evidence type="ECO:0000313" key="2">
    <source>
        <dbReference type="EMBL" id="KAF0399862.1"/>
    </source>
</evidence>
<organism evidence="2 3">
    <name type="scientific">Gigaspora margarita</name>
    <dbReference type="NCBI Taxonomy" id="4874"/>
    <lineage>
        <taxon>Eukaryota</taxon>
        <taxon>Fungi</taxon>
        <taxon>Fungi incertae sedis</taxon>
        <taxon>Mucoromycota</taxon>
        <taxon>Glomeromycotina</taxon>
        <taxon>Glomeromycetes</taxon>
        <taxon>Diversisporales</taxon>
        <taxon>Gigasporaceae</taxon>
        <taxon>Gigaspora</taxon>
    </lineage>
</organism>
<dbReference type="Gene3D" id="3.30.710.10">
    <property type="entry name" value="Potassium Channel Kv1.1, Chain A"/>
    <property type="match status" value="1"/>
</dbReference>
<proteinExistence type="predicted"/>
<dbReference type="InterPro" id="IPR011333">
    <property type="entry name" value="SKP1/BTB/POZ_sf"/>
</dbReference>
<evidence type="ECO:0000313" key="3">
    <source>
        <dbReference type="Proteomes" id="UP000439903"/>
    </source>
</evidence>
<dbReference type="CDD" id="cd18186">
    <property type="entry name" value="BTB_POZ_ZBTB_KLHL-like"/>
    <property type="match status" value="1"/>
</dbReference>
<sequence>MSLTSSCQPYGQNETLVSSIRNITKDYPSESVFKEFLQNADDAGATRFHVIIDARRHPTETLLSNEMKAWQGPAILIFNNAKFKKSDFDSLMQIRVGGKQGDDTKIGKHGLGFNSCYHFTDVPSFISGEYIAFLDPHQKYLPTKERGSIGTFPKEGINGFPERDQLAPYEGIEGNNFRSAFEGTLFRLPFRQQPSEISDSIFTTAQVLQLVNNIKSNAASQFLFLRNIETFEVSHIPGGTSPQQMVPLWKAAIIGLNDDVRNKRKRISNDELQIYEMKVELIDNANKQIDHWIIATGAQKDPEDIQLKQYAKRHRLRILGGIAAQISSSKKRIHTSDQPINLFGNLSEVPSEFKGRMYSFLSLPDITNLPVHLSGTWAQSSDRARLLIEKDDTPDIDHLKLKWNRHILLEFLPKIHCGLLKEIIELQKSKKINLESKPTSKFWPFPPIARNHPRYTVEYGCKVLQHMLQTKDIFPLIADGSYDHRSSSVDILFSTLARSQIEDLRNLLRNNWDEIGVKYDHNLKTMILSLPMWPVRISSLDQVSKPALKSVSCGFILPKEVDLYKLKNNTTYLAYSDDLDERILADLNVPHRDVFSYIFEDVEFPKKYDDQYMMFLKSILKYDKDTPYRRIIHGLKGRRCFPTDTRKTLKKISDLYHNSTIFYTVFADSDVFLHPDLNEYSAELSAIGYKNRINQETFNKCAEKIEEYQNQRNPPTDLRYRGFVLVNCLYNNFQYIKLDSVERIPFVPVAKSLDDPYKMYYKPPRDLNCFKEIILPKYKEIAWSQKSLVAEDIIPPPFVLSKYPSLGKPDVFTVVKHLRFLHDTLLNDDMWKNDWGDTFKHNVYEVYKWLDEECSNEDINLGQYIAQNEQLFLNFHKNSNPFDPENWCSANDLVLNSEPGERKYVSPSLSKFSNMLKCANVREIKPPNVEIHVRLHNQFNFTNSMFEFLLNQDQATFLHDVVFNVGGEIIRTNRYMLAATSNFFREKFMSRDFAVTSPVNPVTIVIEDVNPNSVRVLLRYLYGQSIEYAIQGLNGIDINPSVEMIIYEDLLKLANSYELDHLKDLMELKLSRLVSISNVGFMKQLAISLNAKQLEKYCQQFIIDYKDLM</sequence>
<evidence type="ECO:0000259" key="1">
    <source>
        <dbReference type="PROSITE" id="PS50097"/>
    </source>
</evidence>
<dbReference type="AlphaFoldDB" id="A0A8H4A1T8"/>
<dbReference type="NCBIfam" id="NF047352">
    <property type="entry name" value="P_loop_sacsin"/>
    <property type="match status" value="1"/>
</dbReference>
<accession>A0A8H4A1T8</accession>